<sequence length="341" mass="38553">MNLSQTSSLSPTNRLCELLLQWNPFNPHRSLQMAQKKVENPLRRLATVRGHILALMQARSPAGSLAMHKRAGNYGVAQSGMIAERDKDFGGELEEFENEKDARPATTHIKEVKLRWKDGKERKKADRDQEQEDSGSARDPNVTAIATHILELWNEQHVLENTLNPLETRAIVDFFNAVDSFANNSNTVARLIDKAVRRSISKTLEGSPNLGFTVTEEERIFLERNFRAKRILLDVLMKNAKLLPESWASRSLYASIDNTDKRGQQRQKEVKGSKDYAGKENKEGENVQKGKNRLEVRVARSMGDIAEKVVRNKPIGKAPEENKSPPPQLKRGNAKTKKARN</sequence>
<keyword evidence="4" id="KW-1185">Reference proteome</keyword>
<comment type="caution">
    <text evidence="3">The sequence shown here is derived from an EMBL/GenBank/DDBJ whole genome shotgun (WGS) entry which is preliminary data.</text>
</comment>
<dbReference type="PANTHER" id="PTHR38630:SF1">
    <property type="entry name" value="DEK_C DOMAIN-CONTAINING PROTEIN-RELATED"/>
    <property type="match status" value="1"/>
</dbReference>
<evidence type="ECO:0000256" key="1">
    <source>
        <dbReference type="SAM" id="MobiDB-lite"/>
    </source>
</evidence>
<reference evidence="4" key="1">
    <citation type="journal article" date="2015" name="Nat. Genet.">
        <title>The genome and transcriptome of the zoonotic hookworm Ancylostoma ceylanicum identify infection-specific gene families.</title>
        <authorList>
            <person name="Schwarz E.M."/>
            <person name="Hu Y."/>
            <person name="Antoshechkin I."/>
            <person name="Miller M.M."/>
            <person name="Sternberg P.W."/>
            <person name="Aroian R.V."/>
        </authorList>
    </citation>
    <scope>NUCLEOTIDE SEQUENCE</scope>
    <source>
        <strain evidence="4">HY135</strain>
    </source>
</reference>
<feature type="region of interest" description="Disordered" evidence="1">
    <location>
        <begin position="95"/>
        <end position="140"/>
    </location>
</feature>
<evidence type="ECO:0000313" key="3">
    <source>
        <dbReference type="EMBL" id="EYB86999.1"/>
    </source>
</evidence>
<proteinExistence type="predicted"/>
<feature type="region of interest" description="Disordered" evidence="1">
    <location>
        <begin position="258"/>
        <end position="341"/>
    </location>
</feature>
<feature type="compositionally biased region" description="Basic and acidic residues" evidence="1">
    <location>
        <begin position="258"/>
        <end position="298"/>
    </location>
</feature>
<dbReference type="PANTHER" id="PTHR38630">
    <property type="entry name" value="PROTEIN CBG12780"/>
    <property type="match status" value="1"/>
</dbReference>
<dbReference type="AlphaFoldDB" id="A0A016S9P2"/>
<feature type="compositionally biased region" description="Basic residues" evidence="1">
    <location>
        <begin position="332"/>
        <end position="341"/>
    </location>
</feature>
<dbReference type="EMBL" id="JARK01001606">
    <property type="protein sequence ID" value="EYB86999.1"/>
    <property type="molecule type" value="Genomic_DNA"/>
</dbReference>
<dbReference type="Proteomes" id="UP000024635">
    <property type="component" value="Unassembled WGS sequence"/>
</dbReference>
<feature type="domain" description="DUF7774" evidence="2">
    <location>
        <begin position="141"/>
        <end position="236"/>
    </location>
</feature>
<organism evidence="3 4">
    <name type="scientific">Ancylostoma ceylanicum</name>
    <dbReference type="NCBI Taxonomy" id="53326"/>
    <lineage>
        <taxon>Eukaryota</taxon>
        <taxon>Metazoa</taxon>
        <taxon>Ecdysozoa</taxon>
        <taxon>Nematoda</taxon>
        <taxon>Chromadorea</taxon>
        <taxon>Rhabditida</taxon>
        <taxon>Rhabditina</taxon>
        <taxon>Rhabditomorpha</taxon>
        <taxon>Strongyloidea</taxon>
        <taxon>Ancylostomatidae</taxon>
        <taxon>Ancylostomatinae</taxon>
        <taxon>Ancylostoma</taxon>
    </lineage>
</organism>
<accession>A0A016S9P2</accession>
<dbReference type="Pfam" id="PF24983">
    <property type="entry name" value="DUF7774"/>
    <property type="match status" value="1"/>
</dbReference>
<evidence type="ECO:0000313" key="4">
    <source>
        <dbReference type="Proteomes" id="UP000024635"/>
    </source>
</evidence>
<dbReference type="InterPro" id="IPR056676">
    <property type="entry name" value="DUF7774"/>
</dbReference>
<evidence type="ECO:0000259" key="2">
    <source>
        <dbReference type="Pfam" id="PF24983"/>
    </source>
</evidence>
<protein>
    <recommendedName>
        <fullName evidence="2">DUF7774 domain-containing protein</fullName>
    </recommendedName>
</protein>
<name>A0A016S9P2_9BILA</name>
<dbReference type="OrthoDB" id="10614530at2759"/>
<gene>
    <name evidence="3" type="primary">Acey_s0270.g874</name>
    <name evidence="3" type="ORF">Y032_0270g874</name>
</gene>
<feature type="compositionally biased region" description="Basic and acidic residues" evidence="1">
    <location>
        <begin position="99"/>
        <end position="128"/>
    </location>
</feature>